<evidence type="ECO:0000313" key="3">
    <source>
        <dbReference type="Proteomes" id="UP000694864"/>
    </source>
</evidence>
<keyword evidence="1" id="KW-0812">Transmembrane</keyword>
<feature type="transmembrane region" description="Helical" evidence="1">
    <location>
        <begin position="49"/>
        <end position="67"/>
    </location>
</feature>
<protein>
    <submittedName>
        <fullName evidence="4">F-box protein At1g57580</fullName>
    </submittedName>
</protein>
<dbReference type="Proteomes" id="UP000694864">
    <property type="component" value="Chromosome 7"/>
</dbReference>
<dbReference type="GeneID" id="104704592"/>
<feature type="transmembrane region" description="Helical" evidence="1">
    <location>
        <begin position="88"/>
        <end position="108"/>
    </location>
</feature>
<reference evidence="4" key="2">
    <citation type="submission" date="2025-08" db="UniProtKB">
        <authorList>
            <consortium name="RefSeq"/>
        </authorList>
    </citation>
    <scope>IDENTIFICATION</scope>
    <source>
        <tissue evidence="4">Leaf</tissue>
    </source>
</reference>
<evidence type="ECO:0000259" key="2">
    <source>
        <dbReference type="PROSITE" id="PS50181"/>
    </source>
</evidence>
<evidence type="ECO:0000256" key="1">
    <source>
        <dbReference type="SAM" id="Phobius"/>
    </source>
</evidence>
<sequence length="349" mass="40320">MDSLPWHLLEEILFRIDHRSLAMLQCTNRSLQSHISKNPNFDYEYFSRVRSSLLCVWLVNYVSRFLCYDHIYGSSRSPRRKEIRMKCYILGYSSGLLLLFSYGGLFVVNPLTKKFRLLNSCRINTIPLRRGPQHELGFAVDQIDRTTQSFKIVIINEGSFHWLRRDGSIVAFNPKTEKARLIPIRFPKELCPRTLFTAADNNLALISATEKVTYVYALENIISDPKWVLVKQIPNGVLDVKKLIMWYPEAYDGKCLVLGREVVSKKGYYEKVVHGYEMRANKWEVIGSTFHSVLDFYQFTPSSSSVIGLDDKPEILACDHNKQISHINPIMELINGTSITERKIENLAN</sequence>
<gene>
    <name evidence="4" type="primary">LOC104704592</name>
</gene>
<keyword evidence="1" id="KW-0472">Membrane</keyword>
<proteinExistence type="predicted"/>
<organism evidence="3 4">
    <name type="scientific">Camelina sativa</name>
    <name type="common">False flax</name>
    <name type="synonym">Myagrum sativum</name>
    <dbReference type="NCBI Taxonomy" id="90675"/>
    <lineage>
        <taxon>Eukaryota</taxon>
        <taxon>Viridiplantae</taxon>
        <taxon>Streptophyta</taxon>
        <taxon>Embryophyta</taxon>
        <taxon>Tracheophyta</taxon>
        <taxon>Spermatophyta</taxon>
        <taxon>Magnoliopsida</taxon>
        <taxon>eudicotyledons</taxon>
        <taxon>Gunneridae</taxon>
        <taxon>Pentapetalae</taxon>
        <taxon>rosids</taxon>
        <taxon>malvids</taxon>
        <taxon>Brassicales</taxon>
        <taxon>Brassicaceae</taxon>
        <taxon>Camelineae</taxon>
        <taxon>Camelina</taxon>
    </lineage>
</organism>
<evidence type="ECO:0000313" key="4">
    <source>
        <dbReference type="RefSeq" id="XP_010418952.1"/>
    </source>
</evidence>
<keyword evidence="1" id="KW-1133">Transmembrane helix</keyword>
<accession>A0ABM0T0J8</accession>
<reference evidence="3" key="1">
    <citation type="journal article" date="2014" name="Nat. Commun.">
        <title>The emerging biofuel crop Camelina sativa retains a highly undifferentiated hexaploid genome structure.</title>
        <authorList>
            <person name="Kagale S."/>
            <person name="Koh C."/>
            <person name="Nixon J."/>
            <person name="Bollina V."/>
            <person name="Clarke W.E."/>
            <person name="Tuteja R."/>
            <person name="Spillane C."/>
            <person name="Robinson S.J."/>
            <person name="Links M.G."/>
            <person name="Clarke C."/>
            <person name="Higgins E.E."/>
            <person name="Huebert T."/>
            <person name="Sharpe A.G."/>
            <person name="Parkin I.A."/>
        </authorList>
    </citation>
    <scope>NUCLEOTIDE SEQUENCE [LARGE SCALE GENOMIC DNA]</scope>
    <source>
        <strain evidence="3">cv. DH55</strain>
    </source>
</reference>
<keyword evidence="3" id="KW-1185">Reference proteome</keyword>
<name>A0ABM0T0J8_CAMSA</name>
<dbReference type="Pfam" id="PF00646">
    <property type="entry name" value="F-box"/>
    <property type="match status" value="1"/>
</dbReference>
<feature type="domain" description="F-box" evidence="2">
    <location>
        <begin position="1"/>
        <end position="49"/>
    </location>
</feature>
<dbReference type="InterPro" id="IPR050796">
    <property type="entry name" value="SCF_F-box_component"/>
</dbReference>
<dbReference type="PROSITE" id="PS50181">
    <property type="entry name" value="FBOX"/>
    <property type="match status" value="1"/>
</dbReference>
<dbReference type="SUPFAM" id="SSF81383">
    <property type="entry name" value="F-box domain"/>
    <property type="match status" value="1"/>
</dbReference>
<dbReference type="RefSeq" id="XP_010418952.1">
    <property type="nucleotide sequence ID" value="XM_010420650.1"/>
</dbReference>
<dbReference type="InterPro" id="IPR001810">
    <property type="entry name" value="F-box_dom"/>
</dbReference>
<dbReference type="InterPro" id="IPR036047">
    <property type="entry name" value="F-box-like_dom_sf"/>
</dbReference>
<dbReference type="PANTHER" id="PTHR31672">
    <property type="entry name" value="BNACNNG10540D PROTEIN"/>
    <property type="match status" value="1"/>
</dbReference>